<evidence type="ECO:0000313" key="4">
    <source>
        <dbReference type="EMBL" id="KAH0742805.1"/>
    </source>
</evidence>
<organism evidence="4 5">
    <name type="scientific">Solanum tuberosum</name>
    <name type="common">Potato</name>
    <dbReference type="NCBI Taxonomy" id="4113"/>
    <lineage>
        <taxon>Eukaryota</taxon>
        <taxon>Viridiplantae</taxon>
        <taxon>Streptophyta</taxon>
        <taxon>Embryophyta</taxon>
        <taxon>Tracheophyta</taxon>
        <taxon>Spermatophyta</taxon>
        <taxon>Magnoliopsida</taxon>
        <taxon>eudicotyledons</taxon>
        <taxon>Gunneridae</taxon>
        <taxon>Pentapetalae</taxon>
        <taxon>asterids</taxon>
        <taxon>lamiids</taxon>
        <taxon>Solanales</taxon>
        <taxon>Solanaceae</taxon>
        <taxon>Solanoideae</taxon>
        <taxon>Solaneae</taxon>
        <taxon>Solanum</taxon>
    </lineage>
</organism>
<dbReference type="PANTHER" id="PTHR31623">
    <property type="entry name" value="F21J9.9"/>
    <property type="match status" value="1"/>
</dbReference>
<keyword evidence="3" id="KW-0012">Acyltransferase</keyword>
<evidence type="ECO:0000256" key="3">
    <source>
        <dbReference type="ARBA" id="ARBA00023315"/>
    </source>
</evidence>
<dbReference type="PANTHER" id="PTHR31623:SF74">
    <property type="entry name" value="ANTHOCYANIN ACYLTRANSFERASE"/>
    <property type="match status" value="1"/>
</dbReference>
<evidence type="ECO:0000313" key="5">
    <source>
        <dbReference type="Proteomes" id="UP000826656"/>
    </source>
</evidence>
<dbReference type="EMBL" id="JAIVGD010000023">
    <property type="protein sequence ID" value="KAH0742805.1"/>
    <property type="molecule type" value="Genomic_DNA"/>
</dbReference>
<evidence type="ECO:0000256" key="1">
    <source>
        <dbReference type="ARBA" id="ARBA00009861"/>
    </source>
</evidence>
<sequence length="419" mass="47816">MESKVLTKISILSKNLIRSFPTSNHDNDVDHPINYKLSFFDQFALQMQVPCVLFSSGRFASDGQSINCHDEGVLYIKAKADSQFCDFLKDAQKDIDLALNFCPKIDRSVSNLSITPLVVVQVTEFACGTGLALSLSTEHAVIDGFTALKFIYEWSKVSKMGINIHSNTINCFTFDDFGAIFPPISDNHLLKRVKSPRDDHYHDFAEMVARRFVINQSAILKLRENVGVVYFRPSRVELVIAFLWRTLINISQHKNNGRLRPCLLSVPVNLRGKIEFPRYENSFGNFAIEVPVKFIPGETRMELQDILLLIKDVIQKTNISFAKSNDDIYSLASKFHEEIKEWEENEKVDVCMASSLCRFPINEADFGWGKPCLLSFGLRRSDMFWLYDTTGIIVQADLKEDYIDMFGCDKDVLSYICDE</sequence>
<evidence type="ECO:0008006" key="6">
    <source>
        <dbReference type="Google" id="ProtNLM"/>
    </source>
</evidence>
<gene>
    <name evidence="4" type="ORF">KY290_030798</name>
</gene>
<reference evidence="4 5" key="1">
    <citation type="journal article" date="2021" name="bioRxiv">
        <title>Chromosome-scale and haplotype-resolved genome assembly of a tetraploid potato cultivar.</title>
        <authorList>
            <person name="Sun H."/>
            <person name="Jiao W.-B."/>
            <person name="Krause K."/>
            <person name="Campoy J.A."/>
            <person name="Goel M."/>
            <person name="Folz-Donahue K."/>
            <person name="Kukat C."/>
            <person name="Huettel B."/>
            <person name="Schneeberger K."/>
        </authorList>
    </citation>
    <scope>NUCLEOTIDE SEQUENCE [LARGE SCALE GENOMIC DNA]</scope>
    <source>
        <strain evidence="4">SolTubOtavaFocal</strain>
        <tissue evidence="4">Leaves</tissue>
    </source>
</reference>
<comment type="caution">
    <text evidence="4">The sequence shown here is derived from an EMBL/GenBank/DDBJ whole genome shotgun (WGS) entry which is preliminary data.</text>
</comment>
<dbReference type="Proteomes" id="UP000826656">
    <property type="component" value="Unassembled WGS sequence"/>
</dbReference>
<keyword evidence="5" id="KW-1185">Reference proteome</keyword>
<comment type="similarity">
    <text evidence="1">Belongs to the plant acyltransferase family.</text>
</comment>
<dbReference type="Gene3D" id="3.30.559.10">
    <property type="entry name" value="Chloramphenicol acetyltransferase-like domain"/>
    <property type="match status" value="2"/>
</dbReference>
<keyword evidence="2" id="KW-0808">Transferase</keyword>
<dbReference type="Pfam" id="PF02458">
    <property type="entry name" value="Transferase"/>
    <property type="match status" value="1"/>
</dbReference>
<accession>A0ABQ7UAU7</accession>
<evidence type="ECO:0000256" key="2">
    <source>
        <dbReference type="ARBA" id="ARBA00022679"/>
    </source>
</evidence>
<name>A0ABQ7UAU7_SOLTU</name>
<protein>
    <recommendedName>
        <fullName evidence="6">Anthocyanin acyltransferase</fullName>
    </recommendedName>
</protein>
<dbReference type="InterPro" id="IPR023213">
    <property type="entry name" value="CAT-like_dom_sf"/>
</dbReference>
<proteinExistence type="inferred from homology"/>